<keyword evidence="2" id="KW-1185">Reference proteome</keyword>
<name>A0A9W9N1B3_9EURO</name>
<dbReference type="AlphaFoldDB" id="A0A9W9N1B3"/>
<protein>
    <submittedName>
        <fullName evidence="1">Acetyl-CoA synthetase-like protein</fullName>
    </submittedName>
</protein>
<reference evidence="1" key="1">
    <citation type="submission" date="2022-11" db="EMBL/GenBank/DDBJ databases">
        <authorList>
            <person name="Petersen C."/>
        </authorList>
    </citation>
    <scope>NUCLEOTIDE SEQUENCE</scope>
    <source>
        <strain evidence="1">IBT 16849</strain>
    </source>
</reference>
<dbReference type="Proteomes" id="UP001150879">
    <property type="component" value="Unassembled WGS sequence"/>
</dbReference>
<accession>A0A9W9N1B3</accession>
<reference evidence="1" key="2">
    <citation type="journal article" date="2023" name="IMA Fungus">
        <title>Comparative genomic study of the Penicillium genus elucidates a diverse pangenome and 15 lateral gene transfer events.</title>
        <authorList>
            <person name="Petersen C."/>
            <person name="Sorensen T."/>
            <person name="Nielsen M.R."/>
            <person name="Sondergaard T.E."/>
            <person name="Sorensen J.L."/>
            <person name="Fitzpatrick D.A."/>
            <person name="Frisvad J.C."/>
            <person name="Nielsen K.L."/>
        </authorList>
    </citation>
    <scope>NUCLEOTIDE SEQUENCE</scope>
    <source>
        <strain evidence="1">IBT 16849</strain>
    </source>
</reference>
<evidence type="ECO:0000313" key="1">
    <source>
        <dbReference type="EMBL" id="KAJ5211408.1"/>
    </source>
</evidence>
<organism evidence="1 2">
    <name type="scientific">Penicillium cf. griseofulvum</name>
    <dbReference type="NCBI Taxonomy" id="2972120"/>
    <lineage>
        <taxon>Eukaryota</taxon>
        <taxon>Fungi</taxon>
        <taxon>Dikarya</taxon>
        <taxon>Ascomycota</taxon>
        <taxon>Pezizomycotina</taxon>
        <taxon>Eurotiomycetes</taxon>
        <taxon>Eurotiomycetidae</taxon>
        <taxon>Eurotiales</taxon>
        <taxon>Aspergillaceae</taxon>
        <taxon>Penicillium</taxon>
    </lineage>
</organism>
<evidence type="ECO:0000313" key="2">
    <source>
        <dbReference type="Proteomes" id="UP001150879"/>
    </source>
</evidence>
<dbReference type="InterPro" id="IPR023213">
    <property type="entry name" value="CAT-like_dom_sf"/>
</dbReference>
<dbReference type="EMBL" id="JAPQKP010000001">
    <property type="protein sequence ID" value="KAJ5211408.1"/>
    <property type="molecule type" value="Genomic_DNA"/>
</dbReference>
<gene>
    <name evidence="1" type="ORF">N7472_001547</name>
</gene>
<sequence>MTPSASRDLLLYHTLDGKGVPNMRKMRAVCNELVDRYDLIRTLFIAHKDSFLYVVRKAFPVDITVLTIEDASLEECIEELRLRVRDDELRYDSLLIKIAVLHQTRDNEYRLVGLYVPCSTRRNEFDENVEHF</sequence>
<dbReference type="Gene3D" id="3.30.559.10">
    <property type="entry name" value="Chloramphenicol acetyltransferase-like domain"/>
    <property type="match status" value="1"/>
</dbReference>
<dbReference type="SUPFAM" id="SSF52777">
    <property type="entry name" value="CoA-dependent acyltransferases"/>
    <property type="match status" value="1"/>
</dbReference>
<proteinExistence type="predicted"/>
<comment type="caution">
    <text evidence="1">The sequence shown here is derived from an EMBL/GenBank/DDBJ whole genome shotgun (WGS) entry which is preliminary data.</text>
</comment>